<dbReference type="GO" id="GO:0005886">
    <property type="term" value="C:plasma membrane"/>
    <property type="evidence" value="ECO:0007669"/>
    <property type="project" value="UniProtKB-SubCell"/>
</dbReference>
<dbReference type="GO" id="GO:0046872">
    <property type="term" value="F:metal ion binding"/>
    <property type="evidence" value="ECO:0007669"/>
    <property type="project" value="UniProtKB-KW"/>
</dbReference>
<feature type="binding site" evidence="22">
    <location>
        <begin position="99"/>
        <end position="100"/>
    </location>
    <ligand>
        <name>ATP</name>
        <dbReference type="ChEBI" id="CHEBI:30616"/>
    </ligand>
</feature>
<dbReference type="CDD" id="cd14264">
    <property type="entry name" value="DAGK_IM"/>
    <property type="match status" value="1"/>
</dbReference>
<accession>A0A0U1PY21</accession>
<keyword evidence="9 24" id="KW-0812">Transmembrane</keyword>
<feature type="binding site" evidence="21">
    <location>
        <position position="103"/>
    </location>
    <ligand>
        <name>substrate</name>
    </ligand>
</feature>
<keyword evidence="19 24" id="KW-1208">Phospholipid metabolism</keyword>
<dbReference type="PANTHER" id="PTHR34299:SF1">
    <property type="entry name" value="DIACYLGLYCEROL KINASE"/>
    <property type="match status" value="1"/>
</dbReference>
<dbReference type="Gene3D" id="1.10.287.3610">
    <property type="match status" value="1"/>
</dbReference>
<reference evidence="25 26" key="1">
    <citation type="submission" date="2015-05" db="EMBL/GenBank/DDBJ databases">
        <title>Draft genome sequence of Lampropedia sp. CT6, isolated from the microbial mat of a hot water spring, located at Manikaran, India.</title>
        <authorList>
            <person name="Tripathi C."/>
            <person name="Rani P."/>
            <person name="Mahato N.K."/>
            <person name="Lal R."/>
        </authorList>
    </citation>
    <scope>NUCLEOTIDE SEQUENCE [LARGE SCALE GENOMIC DNA]</scope>
    <source>
        <strain evidence="25 26">CT6</strain>
    </source>
</reference>
<evidence type="ECO:0000313" key="25">
    <source>
        <dbReference type="EMBL" id="KKW67419.1"/>
    </source>
</evidence>
<dbReference type="EMBL" id="LBNQ01000033">
    <property type="protein sequence ID" value="KKW67419.1"/>
    <property type="molecule type" value="Genomic_DNA"/>
</dbReference>
<evidence type="ECO:0000256" key="17">
    <source>
        <dbReference type="ARBA" id="ARBA00023136"/>
    </source>
</evidence>
<keyword evidence="10 23" id="KW-0479">Metal-binding</keyword>
<comment type="subcellular location">
    <subcellularLocation>
        <location evidence="1 24">Cell inner membrane</location>
        <topology evidence="1 24">Multi-pass membrane protein</topology>
    </subcellularLocation>
</comment>
<keyword evidence="12 24" id="KW-0418">Kinase</keyword>
<evidence type="ECO:0000256" key="7">
    <source>
        <dbReference type="ARBA" id="ARBA00022519"/>
    </source>
</evidence>
<evidence type="ECO:0000256" key="9">
    <source>
        <dbReference type="ARBA" id="ARBA00022692"/>
    </source>
</evidence>
<evidence type="ECO:0000256" key="24">
    <source>
        <dbReference type="RuleBase" id="RU363065"/>
    </source>
</evidence>
<feature type="binding site" evidence="23">
    <location>
        <position position="81"/>
    </location>
    <ligand>
        <name>a divalent metal cation</name>
        <dbReference type="ChEBI" id="CHEBI:60240"/>
    </ligand>
</feature>
<feature type="binding site" evidence="21">
    <location>
        <position position="15"/>
    </location>
    <ligand>
        <name>substrate</name>
    </ligand>
</feature>
<dbReference type="PANTHER" id="PTHR34299">
    <property type="entry name" value="DIACYLGLYCEROL KINASE"/>
    <property type="match status" value="1"/>
</dbReference>
<keyword evidence="6" id="KW-0444">Lipid biosynthesis</keyword>
<feature type="binding site" evidence="22">
    <location>
        <position position="33"/>
    </location>
    <ligand>
        <name>ATP</name>
        <dbReference type="ChEBI" id="CHEBI:30616"/>
    </ligand>
</feature>
<keyword evidence="17 24" id="KW-0472">Membrane</keyword>
<dbReference type="EC" id="2.7.1.107" evidence="3 24"/>
<comment type="similarity">
    <text evidence="2 24">Belongs to the bacterial diacylglycerol kinase family.</text>
</comment>
<evidence type="ECO:0000256" key="8">
    <source>
        <dbReference type="ARBA" id="ARBA00022679"/>
    </source>
</evidence>
<proteinExistence type="inferred from homology"/>
<comment type="cofactor">
    <cofactor evidence="23">
        <name>Mg(2+)</name>
        <dbReference type="ChEBI" id="CHEBI:18420"/>
    </cofactor>
    <text evidence="23">Mn(2+), Zn(2+), Cd(2+) and Co(2+) support activity to lesser extents.</text>
</comment>
<evidence type="ECO:0000256" key="21">
    <source>
        <dbReference type="PIRSR" id="PIRSR600829-2"/>
    </source>
</evidence>
<feature type="binding site" evidence="22">
    <location>
        <position position="81"/>
    </location>
    <ligand>
        <name>ATP</name>
        <dbReference type="ChEBI" id="CHEBI:30616"/>
    </ligand>
</feature>
<evidence type="ECO:0000256" key="2">
    <source>
        <dbReference type="ARBA" id="ARBA00005967"/>
    </source>
</evidence>
<dbReference type="GO" id="GO:0006654">
    <property type="term" value="P:phosphatidic acid biosynthetic process"/>
    <property type="evidence" value="ECO:0007669"/>
    <property type="project" value="InterPro"/>
</dbReference>
<feature type="binding site" evidence="21">
    <location>
        <position position="74"/>
    </location>
    <ligand>
        <name>substrate</name>
    </ligand>
</feature>
<keyword evidence="13 22" id="KW-0067">ATP-binding</keyword>
<feature type="transmembrane region" description="Helical" evidence="24">
    <location>
        <begin position="64"/>
        <end position="84"/>
    </location>
</feature>
<evidence type="ECO:0000256" key="23">
    <source>
        <dbReference type="PIRSR" id="PIRSR600829-4"/>
    </source>
</evidence>
<keyword evidence="26" id="KW-1185">Reference proteome</keyword>
<comment type="catalytic activity">
    <reaction evidence="24">
        <text>a 1,2-diacyl-sn-glycerol + ATP = a 1,2-diacyl-sn-glycero-3-phosphate + ADP + H(+)</text>
        <dbReference type="Rhea" id="RHEA:10272"/>
        <dbReference type="ChEBI" id="CHEBI:15378"/>
        <dbReference type="ChEBI" id="CHEBI:17815"/>
        <dbReference type="ChEBI" id="CHEBI:30616"/>
        <dbReference type="ChEBI" id="CHEBI:58608"/>
        <dbReference type="ChEBI" id="CHEBI:456216"/>
        <dbReference type="EC" id="2.7.1.107"/>
    </reaction>
</comment>
<dbReference type="GO" id="GO:0005524">
    <property type="term" value="F:ATP binding"/>
    <property type="evidence" value="ECO:0007669"/>
    <property type="project" value="UniProtKB-KW"/>
</dbReference>
<dbReference type="PATRIC" id="fig|1610491.3.peg.2431"/>
<dbReference type="STRING" id="1610491.AAV94_11355"/>
<evidence type="ECO:0000256" key="13">
    <source>
        <dbReference type="ARBA" id="ARBA00022840"/>
    </source>
</evidence>
<evidence type="ECO:0000256" key="16">
    <source>
        <dbReference type="ARBA" id="ARBA00023098"/>
    </source>
</evidence>
<sequence length="127" mass="13922">MSYSRPHARKKGLPRIVSAFRNSCNGFVAVWEEPAFRQEVLLAAVLVPAACFVGRSWLEVCVLIGMVVFVLVTEILNSAVEAVVDRVGPEWHALSKSAKDMGSAAVLLALCLCGLTWAWALYERFLA</sequence>
<dbReference type="GO" id="GO:0004143">
    <property type="term" value="F:ATP-dependent diacylglycerol kinase activity"/>
    <property type="evidence" value="ECO:0007669"/>
    <property type="project" value="UniProtKB-EC"/>
</dbReference>
<feature type="binding site" evidence="21">
    <location>
        <begin position="35"/>
        <end position="39"/>
    </location>
    <ligand>
        <name>substrate</name>
    </ligand>
</feature>
<dbReference type="InterPro" id="IPR000829">
    <property type="entry name" value="DAGK"/>
</dbReference>
<evidence type="ECO:0000256" key="6">
    <source>
        <dbReference type="ARBA" id="ARBA00022516"/>
    </source>
</evidence>
<keyword evidence="8 24" id="KW-0808">Transferase</keyword>
<evidence type="ECO:0000256" key="20">
    <source>
        <dbReference type="PIRSR" id="PIRSR600829-1"/>
    </source>
</evidence>
<evidence type="ECO:0000256" key="22">
    <source>
        <dbReference type="PIRSR" id="PIRSR600829-3"/>
    </source>
</evidence>
<feature type="binding site" evidence="23">
    <location>
        <position position="33"/>
    </location>
    <ligand>
        <name>a divalent metal cation</name>
        <dbReference type="ChEBI" id="CHEBI:60240"/>
    </ligand>
</feature>
<evidence type="ECO:0000256" key="5">
    <source>
        <dbReference type="ARBA" id="ARBA00022475"/>
    </source>
</evidence>
<evidence type="ECO:0000256" key="3">
    <source>
        <dbReference type="ARBA" id="ARBA00012133"/>
    </source>
</evidence>
<dbReference type="InterPro" id="IPR036945">
    <property type="entry name" value="DAGK_sf"/>
</dbReference>
<evidence type="ECO:0000256" key="19">
    <source>
        <dbReference type="ARBA" id="ARBA00023264"/>
    </source>
</evidence>
<keyword evidence="7 24" id="KW-0997">Cell inner membrane</keyword>
<dbReference type="RefSeq" id="WP_046742351.1">
    <property type="nucleotide sequence ID" value="NZ_LBNQ01000033.1"/>
</dbReference>
<gene>
    <name evidence="25" type="ORF">AAV94_11355</name>
</gene>
<evidence type="ECO:0000313" key="26">
    <source>
        <dbReference type="Proteomes" id="UP000050580"/>
    </source>
</evidence>
<keyword evidence="11 22" id="KW-0547">Nucleotide-binding</keyword>
<evidence type="ECO:0000256" key="12">
    <source>
        <dbReference type="ARBA" id="ARBA00022777"/>
    </source>
</evidence>
<dbReference type="Proteomes" id="UP000050580">
    <property type="component" value="Unassembled WGS sequence"/>
</dbReference>
<protein>
    <recommendedName>
        <fullName evidence="4 24">Diacylglycerol kinase</fullName>
        <ecNumber evidence="3 24">2.7.1.107</ecNumber>
    </recommendedName>
</protein>
<evidence type="ECO:0000256" key="14">
    <source>
        <dbReference type="ARBA" id="ARBA00022842"/>
    </source>
</evidence>
<evidence type="ECO:0000256" key="11">
    <source>
        <dbReference type="ARBA" id="ARBA00022741"/>
    </source>
</evidence>
<name>A0A0U1PY21_9BURK</name>
<keyword evidence="5" id="KW-1003">Cell membrane</keyword>
<evidence type="ECO:0000256" key="15">
    <source>
        <dbReference type="ARBA" id="ARBA00022989"/>
    </source>
</evidence>
<keyword evidence="18" id="KW-0594">Phospholipid biosynthesis</keyword>
<feature type="binding site" evidence="22">
    <location>
        <position position="15"/>
    </location>
    <ligand>
        <name>ATP</name>
        <dbReference type="ChEBI" id="CHEBI:30616"/>
    </ligand>
</feature>
<dbReference type="Pfam" id="PF01219">
    <property type="entry name" value="DAGK_prokar"/>
    <property type="match status" value="1"/>
</dbReference>
<keyword evidence="16 24" id="KW-0443">Lipid metabolism</keyword>
<dbReference type="OrthoDB" id="9796011at2"/>
<dbReference type="InterPro" id="IPR033718">
    <property type="entry name" value="DAGK_prok"/>
</dbReference>
<evidence type="ECO:0000256" key="10">
    <source>
        <dbReference type="ARBA" id="ARBA00022723"/>
    </source>
</evidence>
<comment type="caution">
    <text evidence="24">Lacks conserved residue(s) required for the propagation of feature annotation.</text>
</comment>
<keyword evidence="15 24" id="KW-1133">Transmembrane helix</keyword>
<dbReference type="AlphaFoldDB" id="A0A0U1PY21"/>
<organism evidence="25 26">
    <name type="scientific">Lampropedia cohaerens</name>
    <dbReference type="NCBI Taxonomy" id="1610491"/>
    <lineage>
        <taxon>Bacteria</taxon>
        <taxon>Pseudomonadati</taxon>
        <taxon>Pseudomonadota</taxon>
        <taxon>Betaproteobacteria</taxon>
        <taxon>Burkholderiales</taxon>
        <taxon>Comamonadaceae</taxon>
        <taxon>Lampropedia</taxon>
    </lineage>
</organism>
<feature type="transmembrane region" description="Helical" evidence="24">
    <location>
        <begin position="104"/>
        <end position="122"/>
    </location>
</feature>
<feature type="binding site" evidence="22">
    <location>
        <begin position="90"/>
        <end position="92"/>
    </location>
    <ligand>
        <name>ATP</name>
        <dbReference type="ChEBI" id="CHEBI:30616"/>
    </ligand>
</feature>
<evidence type="ECO:0000256" key="18">
    <source>
        <dbReference type="ARBA" id="ARBA00023209"/>
    </source>
</evidence>
<dbReference type="PROSITE" id="PS01069">
    <property type="entry name" value="DAGK_PROKAR"/>
    <property type="match status" value="1"/>
</dbReference>
<evidence type="ECO:0000256" key="1">
    <source>
        <dbReference type="ARBA" id="ARBA00004429"/>
    </source>
</evidence>
<comment type="caution">
    <text evidence="25">The sequence shown here is derived from an EMBL/GenBank/DDBJ whole genome shotgun (WGS) entry which is preliminary data.</text>
</comment>
<comment type="function">
    <text evidence="24">Catalyzes the ATP-dependent phosphorylation of sn-l,2-diacylglycerol (DAG) to phosphatidic acid. Involved in the recycling of diacylglycerol produced as a by-product during membrane-derived oligosaccharide (MDO) biosynthesis.</text>
</comment>
<evidence type="ECO:0000256" key="4">
    <source>
        <dbReference type="ARBA" id="ARBA00017575"/>
    </source>
</evidence>
<feature type="active site" description="Proton acceptor" evidence="20">
    <location>
        <position position="74"/>
    </location>
</feature>
<keyword evidence="14 23" id="KW-0460">Magnesium</keyword>